<evidence type="ECO:0000256" key="1">
    <source>
        <dbReference type="SAM" id="MobiDB-lite"/>
    </source>
</evidence>
<feature type="compositionally biased region" description="Polar residues" evidence="1">
    <location>
        <begin position="180"/>
        <end position="197"/>
    </location>
</feature>
<gene>
    <name evidence="2" type="ORF">AAHA92_05463</name>
</gene>
<accession>A0ABD1I6J6</accession>
<evidence type="ECO:0000313" key="2">
    <source>
        <dbReference type="EMBL" id="KAL1562946.1"/>
    </source>
</evidence>
<name>A0ABD1I6J6_SALDI</name>
<organism evidence="2 3">
    <name type="scientific">Salvia divinorum</name>
    <name type="common">Maria pastora</name>
    <name type="synonym">Diviner's sage</name>
    <dbReference type="NCBI Taxonomy" id="28513"/>
    <lineage>
        <taxon>Eukaryota</taxon>
        <taxon>Viridiplantae</taxon>
        <taxon>Streptophyta</taxon>
        <taxon>Embryophyta</taxon>
        <taxon>Tracheophyta</taxon>
        <taxon>Spermatophyta</taxon>
        <taxon>Magnoliopsida</taxon>
        <taxon>eudicotyledons</taxon>
        <taxon>Gunneridae</taxon>
        <taxon>Pentapetalae</taxon>
        <taxon>asterids</taxon>
        <taxon>lamiids</taxon>
        <taxon>Lamiales</taxon>
        <taxon>Lamiaceae</taxon>
        <taxon>Nepetoideae</taxon>
        <taxon>Mentheae</taxon>
        <taxon>Salviinae</taxon>
        <taxon>Salvia</taxon>
        <taxon>Salvia subgen. Calosphace</taxon>
    </lineage>
</organism>
<sequence>MPQELVGLGVGGLSNVTGIGGARGVSGSSISVPMGSGALTPQHAAYMKMKIGNQNRANMLGNLQSSTGGIPGARQMHPGSVFSMRSLATLNRANMSQMQHTTLGPPKQLQQLQQYQLKQPQQQLQHNNYSSIHNHNNKKQLHHSKLSFHLPKSDHLQAGDAPPYESTTAPANDNPEACPASSQLSSQTMGSVGSIANSPMELHGANKSKSVNNT</sequence>
<proteinExistence type="predicted"/>
<feature type="region of interest" description="Disordered" evidence="1">
    <location>
        <begin position="153"/>
        <end position="214"/>
    </location>
</feature>
<comment type="caution">
    <text evidence="2">The sequence shown here is derived from an EMBL/GenBank/DDBJ whole genome shotgun (WGS) entry which is preliminary data.</text>
</comment>
<protein>
    <submittedName>
        <fullName evidence="2">Uncharacterized protein</fullName>
    </submittedName>
</protein>
<evidence type="ECO:0000313" key="3">
    <source>
        <dbReference type="Proteomes" id="UP001567538"/>
    </source>
</evidence>
<dbReference type="Proteomes" id="UP001567538">
    <property type="component" value="Unassembled WGS sequence"/>
</dbReference>
<dbReference type="EMBL" id="JBEAFC010000003">
    <property type="protein sequence ID" value="KAL1562946.1"/>
    <property type="molecule type" value="Genomic_DNA"/>
</dbReference>
<keyword evidence="3" id="KW-1185">Reference proteome</keyword>
<reference evidence="2 3" key="1">
    <citation type="submission" date="2024-06" db="EMBL/GenBank/DDBJ databases">
        <title>A chromosome level genome sequence of Diviner's sage (Salvia divinorum).</title>
        <authorList>
            <person name="Ford S.A."/>
            <person name="Ro D.-K."/>
            <person name="Ness R.W."/>
            <person name="Phillips M.A."/>
        </authorList>
    </citation>
    <scope>NUCLEOTIDE SEQUENCE [LARGE SCALE GENOMIC DNA]</scope>
    <source>
        <strain evidence="2">SAF-2024a</strain>
        <tissue evidence="2">Leaf</tissue>
    </source>
</reference>
<dbReference type="AlphaFoldDB" id="A0ABD1I6J6"/>